<dbReference type="GO" id="GO:0005524">
    <property type="term" value="F:ATP binding"/>
    <property type="evidence" value="ECO:0007669"/>
    <property type="project" value="UniProtKB-UniRule"/>
</dbReference>
<dbReference type="SMART" id="SM00220">
    <property type="entry name" value="S_TKc"/>
    <property type="match status" value="1"/>
</dbReference>
<dbReference type="InterPro" id="IPR000961">
    <property type="entry name" value="AGC-kinase_C"/>
</dbReference>
<evidence type="ECO:0000256" key="4">
    <source>
        <dbReference type="ARBA" id="ARBA00022777"/>
    </source>
</evidence>
<dbReference type="GO" id="GO:0005829">
    <property type="term" value="C:cytosol"/>
    <property type="evidence" value="ECO:0007669"/>
    <property type="project" value="TreeGrafter"/>
</dbReference>
<dbReference type="InterPro" id="IPR008271">
    <property type="entry name" value="Ser/Thr_kinase_AS"/>
</dbReference>
<accession>A0A8J6LFR1</accession>
<keyword evidence="5 6" id="KW-0067">ATP-binding</keyword>
<evidence type="ECO:0000256" key="5">
    <source>
        <dbReference type="ARBA" id="ARBA00022840"/>
    </source>
</evidence>
<proteinExistence type="inferred from homology"/>
<evidence type="ECO:0000256" key="6">
    <source>
        <dbReference type="PROSITE-ProRule" id="PRU10141"/>
    </source>
</evidence>
<dbReference type="InterPro" id="IPR000719">
    <property type="entry name" value="Prot_kinase_dom"/>
</dbReference>
<dbReference type="GO" id="GO:0005634">
    <property type="term" value="C:nucleus"/>
    <property type="evidence" value="ECO:0007669"/>
    <property type="project" value="TreeGrafter"/>
</dbReference>
<keyword evidence="3 6" id="KW-0547">Nucleotide-binding</keyword>
<evidence type="ECO:0000256" key="1">
    <source>
        <dbReference type="ARBA" id="ARBA00022527"/>
    </source>
</evidence>
<sequence>MEQEKLNKHYLEYDIFLKRAKKDFEGRYKVPEFKPNADISDFQLIKTLGAGSFGRVILVKHKTKSDKLYAMKCMDKFHIVKSKQVAHTMYEIRVLDAVRFDFIVNLDFFFKDNVYLFVVMPFVNGGEMFSHLRNMKKFDETLSKFYAAQVILAFEYLHFLGMVYRDLKPENILIDKDGYLKVTDLGFAKKIDDQRTYTLCGTPEYLAPEIILSQGYNKSVDWWAIGVLIFEMSAGYPPFYAKDPMKIYEKIVAGKFTCPQHFSKALRDLVTNIIQVDRTKRYGILKNGAKDVKGHEWFKSVDFDQVLRRRVKPSFKPKVRDAGDTSNFDYYDEEPFRTSSKEEFAQEFAEIRIPSK</sequence>
<name>A0A8J6LFR1_TENMO</name>
<dbReference type="AlphaFoldDB" id="A0A8J6LFR1"/>
<evidence type="ECO:0000256" key="7">
    <source>
        <dbReference type="RuleBase" id="RU000304"/>
    </source>
</evidence>
<protein>
    <submittedName>
        <fullName evidence="10">Uncharacterized protein</fullName>
    </submittedName>
</protein>
<dbReference type="OrthoDB" id="63267at2759"/>
<keyword evidence="2" id="KW-0808">Transferase</keyword>
<evidence type="ECO:0000313" key="10">
    <source>
        <dbReference type="EMBL" id="KAH0811161.1"/>
    </source>
</evidence>
<dbReference type="PROSITE" id="PS51285">
    <property type="entry name" value="AGC_KINASE_CTER"/>
    <property type="match status" value="1"/>
</dbReference>
<dbReference type="SMART" id="SM00133">
    <property type="entry name" value="S_TK_X"/>
    <property type="match status" value="1"/>
</dbReference>
<dbReference type="PROSITE" id="PS00107">
    <property type="entry name" value="PROTEIN_KINASE_ATP"/>
    <property type="match status" value="1"/>
</dbReference>
<evidence type="ECO:0000256" key="3">
    <source>
        <dbReference type="ARBA" id="ARBA00022741"/>
    </source>
</evidence>
<evidence type="ECO:0000313" key="11">
    <source>
        <dbReference type="Proteomes" id="UP000719412"/>
    </source>
</evidence>
<keyword evidence="1 7" id="KW-0723">Serine/threonine-protein kinase</keyword>
<feature type="domain" description="Protein kinase" evidence="8">
    <location>
        <begin position="42"/>
        <end position="298"/>
    </location>
</feature>
<dbReference type="GO" id="GO:0007476">
    <property type="term" value="P:imaginal disc-derived wing morphogenesis"/>
    <property type="evidence" value="ECO:0007669"/>
    <property type="project" value="UniProtKB-ARBA"/>
</dbReference>
<dbReference type="Pfam" id="PF00069">
    <property type="entry name" value="Pkinase"/>
    <property type="match status" value="1"/>
</dbReference>
<dbReference type="GO" id="GO:0004691">
    <property type="term" value="F:cAMP-dependent protein kinase activity"/>
    <property type="evidence" value="ECO:0007669"/>
    <property type="project" value="TreeGrafter"/>
</dbReference>
<comment type="similarity">
    <text evidence="7">Belongs to the protein kinase superfamily.</text>
</comment>
<keyword evidence="11" id="KW-1185">Reference proteome</keyword>
<reference evidence="10" key="2">
    <citation type="submission" date="2021-08" db="EMBL/GenBank/DDBJ databases">
        <authorList>
            <person name="Eriksson T."/>
        </authorList>
    </citation>
    <scope>NUCLEOTIDE SEQUENCE</scope>
    <source>
        <strain evidence="10">Stoneville</strain>
        <tissue evidence="10">Whole head</tissue>
    </source>
</reference>
<dbReference type="Proteomes" id="UP000719412">
    <property type="component" value="Unassembled WGS sequence"/>
</dbReference>
<dbReference type="EMBL" id="JABDTM020027001">
    <property type="protein sequence ID" value="KAH0811161.1"/>
    <property type="molecule type" value="Genomic_DNA"/>
</dbReference>
<evidence type="ECO:0000256" key="2">
    <source>
        <dbReference type="ARBA" id="ARBA00022679"/>
    </source>
</evidence>
<dbReference type="InterPro" id="IPR017441">
    <property type="entry name" value="Protein_kinase_ATP_BS"/>
</dbReference>
<keyword evidence="4" id="KW-0418">Kinase</keyword>
<evidence type="ECO:0000259" key="9">
    <source>
        <dbReference type="PROSITE" id="PS51285"/>
    </source>
</evidence>
<reference evidence="10" key="1">
    <citation type="journal article" date="2020" name="J Insects Food Feed">
        <title>The yellow mealworm (Tenebrio molitor) genome: a resource for the emerging insects as food and feed industry.</title>
        <authorList>
            <person name="Eriksson T."/>
            <person name="Andere A."/>
            <person name="Kelstrup H."/>
            <person name="Emery V."/>
            <person name="Picard C."/>
        </authorList>
    </citation>
    <scope>NUCLEOTIDE SEQUENCE</scope>
    <source>
        <strain evidence="10">Stoneville</strain>
        <tissue evidence="10">Whole head</tissue>
    </source>
</reference>
<dbReference type="PANTHER" id="PTHR24353:SF153">
    <property type="entry name" value="CAMP-DEPENDENT PROTEIN KINASE CATALYTIC SUBUNIT 1"/>
    <property type="match status" value="1"/>
</dbReference>
<gene>
    <name evidence="10" type="ORF">GEV33_011635</name>
</gene>
<dbReference type="GO" id="GO:0005952">
    <property type="term" value="C:cAMP-dependent protein kinase complex"/>
    <property type="evidence" value="ECO:0007669"/>
    <property type="project" value="TreeGrafter"/>
</dbReference>
<dbReference type="FunFam" id="1.10.510.10:FF:000005">
    <property type="entry name" value="cAMP-dependent protein kinase catalytic subunit alpha"/>
    <property type="match status" value="1"/>
</dbReference>
<feature type="binding site" evidence="6">
    <location>
        <position position="72"/>
    </location>
    <ligand>
        <name>ATP</name>
        <dbReference type="ChEBI" id="CHEBI:30616"/>
    </ligand>
</feature>
<evidence type="ECO:0000259" key="8">
    <source>
        <dbReference type="PROSITE" id="PS50011"/>
    </source>
</evidence>
<comment type="caution">
    <text evidence="10">The sequence shown here is derived from an EMBL/GenBank/DDBJ whole genome shotgun (WGS) entry which is preliminary data.</text>
</comment>
<dbReference type="PROSITE" id="PS00108">
    <property type="entry name" value="PROTEIN_KINASE_ST"/>
    <property type="match status" value="1"/>
</dbReference>
<feature type="domain" description="AGC-kinase C-terminal" evidence="9">
    <location>
        <begin position="299"/>
        <end position="356"/>
    </location>
</feature>
<dbReference type="PROSITE" id="PS50011">
    <property type="entry name" value="PROTEIN_KINASE_DOM"/>
    <property type="match status" value="1"/>
</dbReference>
<dbReference type="PANTHER" id="PTHR24353">
    <property type="entry name" value="CYCLIC NUCLEOTIDE-DEPENDENT PROTEIN KINASE"/>
    <property type="match status" value="1"/>
</dbReference>
<organism evidence="10 11">
    <name type="scientific">Tenebrio molitor</name>
    <name type="common">Yellow mealworm beetle</name>
    <dbReference type="NCBI Taxonomy" id="7067"/>
    <lineage>
        <taxon>Eukaryota</taxon>
        <taxon>Metazoa</taxon>
        <taxon>Ecdysozoa</taxon>
        <taxon>Arthropoda</taxon>
        <taxon>Hexapoda</taxon>
        <taxon>Insecta</taxon>
        <taxon>Pterygota</taxon>
        <taxon>Neoptera</taxon>
        <taxon>Endopterygota</taxon>
        <taxon>Coleoptera</taxon>
        <taxon>Polyphaga</taxon>
        <taxon>Cucujiformia</taxon>
        <taxon>Tenebrionidae</taxon>
        <taxon>Tenebrio</taxon>
    </lineage>
</organism>